<name>A0A117MF78_9EURY</name>
<dbReference type="InterPro" id="IPR014729">
    <property type="entry name" value="Rossmann-like_a/b/a_fold"/>
</dbReference>
<dbReference type="EMBL" id="LGHE01000143">
    <property type="protein sequence ID" value="KUL00793.1"/>
    <property type="molecule type" value="Genomic_DNA"/>
</dbReference>
<dbReference type="InterPro" id="IPR052188">
    <property type="entry name" value="Ni-pincer_cofactor_biosynth"/>
</dbReference>
<dbReference type="CDD" id="cd01990">
    <property type="entry name" value="LarE-like"/>
    <property type="match status" value="1"/>
</dbReference>
<evidence type="ECO:0000313" key="2">
    <source>
        <dbReference type="EMBL" id="KUL00793.1"/>
    </source>
</evidence>
<dbReference type="InterPro" id="IPR005232">
    <property type="entry name" value="LarE"/>
</dbReference>
<dbReference type="PATRIC" id="fig|2198.3.peg.1157"/>
<accession>A0A117MF78</accession>
<dbReference type="NCBIfam" id="TIGR00268">
    <property type="entry name" value="ATP-dependent sacrificial sulfur transferase LarE"/>
    <property type="match status" value="1"/>
</dbReference>
<dbReference type="Proteomes" id="UP000054598">
    <property type="component" value="Unassembled WGS sequence"/>
</dbReference>
<evidence type="ECO:0000259" key="1">
    <source>
        <dbReference type="Pfam" id="PF02540"/>
    </source>
</evidence>
<reference evidence="3" key="1">
    <citation type="journal article" date="2015" name="MBio">
        <title>Genome-Resolved Metagenomic Analysis Reveals Roles for Candidate Phyla and Other Microbial Community Members in Biogeochemical Transformations in Oil Reservoirs.</title>
        <authorList>
            <person name="Hu P."/>
            <person name="Tom L."/>
            <person name="Singh A."/>
            <person name="Thomas B.C."/>
            <person name="Baker B.J."/>
            <person name="Piceno Y.M."/>
            <person name="Andersen G.L."/>
            <person name="Banfield J.F."/>
        </authorList>
    </citation>
    <scope>NUCLEOTIDE SEQUENCE [LARGE SCALE GENOMIC DNA]</scope>
</reference>
<evidence type="ECO:0000313" key="3">
    <source>
        <dbReference type="Proteomes" id="UP000054598"/>
    </source>
</evidence>
<dbReference type="PANTHER" id="PTHR43169:SF2">
    <property type="entry name" value="NAD_GMP SYNTHASE DOMAIN-CONTAINING PROTEIN"/>
    <property type="match status" value="1"/>
</dbReference>
<protein>
    <submittedName>
        <fullName evidence="2">TIGR00268 family protein</fullName>
    </submittedName>
</protein>
<dbReference type="AlphaFoldDB" id="A0A117MF78"/>
<comment type="caution">
    <text evidence="2">The sequence shown here is derived from an EMBL/GenBank/DDBJ whole genome shotgun (WGS) entry which is preliminary data.</text>
</comment>
<proteinExistence type="predicted"/>
<dbReference type="SUPFAM" id="SSF52402">
    <property type="entry name" value="Adenine nucleotide alpha hydrolases-like"/>
    <property type="match status" value="1"/>
</dbReference>
<gene>
    <name evidence="2" type="ORF">XE10_1273</name>
</gene>
<dbReference type="Pfam" id="PF02540">
    <property type="entry name" value="NAD_synthase"/>
    <property type="match status" value="1"/>
</dbReference>
<dbReference type="GO" id="GO:0016783">
    <property type="term" value="F:sulfurtransferase activity"/>
    <property type="evidence" value="ECO:0007669"/>
    <property type="project" value="InterPro"/>
</dbReference>
<dbReference type="PIRSF" id="PIRSF006661">
    <property type="entry name" value="PP-lp_UCP006661"/>
    <property type="match status" value="1"/>
</dbReference>
<dbReference type="Gene3D" id="3.40.50.620">
    <property type="entry name" value="HUPs"/>
    <property type="match status" value="1"/>
</dbReference>
<feature type="domain" description="NAD/GMP synthase" evidence="1">
    <location>
        <begin position="20"/>
        <end position="79"/>
    </location>
</feature>
<dbReference type="InterPro" id="IPR022310">
    <property type="entry name" value="NAD/GMP_synthase"/>
</dbReference>
<dbReference type="GO" id="GO:0006163">
    <property type="term" value="P:purine nucleotide metabolic process"/>
    <property type="evidence" value="ECO:0007669"/>
    <property type="project" value="UniProtKB-ARBA"/>
</dbReference>
<dbReference type="PANTHER" id="PTHR43169">
    <property type="entry name" value="EXSB FAMILY PROTEIN"/>
    <property type="match status" value="1"/>
</dbReference>
<sequence length="266" mass="29182">MEPESSGEAIVRDLKAKGPMLVACSGGVDSSLLAALAVRALGRERVRCVLLDSPLLPRREVREAEETAARLDLPLKVVPFPILEDKAFRANRPDRCYTCKKASSRLLKELARRERIGTVADGTNVSDFGTYRPGLAASDEEGVRHPLAEAGATKADIRRIARECGLSFWNKPSAACLATRIPYGDEVTEEVLGRVEAAEGALHDRGFFQVRVRVHGDVARIEVPPEELERLFARRDEVAAALRRIGFTYVALDLAGYRSGSMDEVL</sequence>
<organism evidence="2 3">
    <name type="scientific">Methanoculleus marisnigri</name>
    <dbReference type="NCBI Taxonomy" id="2198"/>
    <lineage>
        <taxon>Archaea</taxon>
        <taxon>Methanobacteriati</taxon>
        <taxon>Methanobacteriota</taxon>
        <taxon>Stenosarchaea group</taxon>
        <taxon>Methanomicrobia</taxon>
        <taxon>Methanomicrobiales</taxon>
        <taxon>Methanomicrobiaceae</taxon>
        <taxon>Methanoculleus</taxon>
    </lineage>
</organism>